<sequence length="230" mass="25529">MLRTHEPGDEVKPPDVAVVQVWSTGGYYWLYERIKETPAEEEEAEEEEAEARVSRVSVFTVELSTAPPTSSPQVSRRVLRANVKLTFFCIPMLMSVETSIAKQRQAGGGVGVPWSGLRKRGRGFAKGLLDQDLGHEARGTEVTRSLGYCNVIEQKQARLVQKGPVVCGDIATGAFCTMKRNAEEYCNVALKSGKYLTWLALMPAMMMMMMMMGRRAARGSGYPLTDIRED</sequence>
<evidence type="ECO:0000313" key="2">
    <source>
        <dbReference type="Proteomes" id="UP000314294"/>
    </source>
</evidence>
<reference evidence="1 2" key="1">
    <citation type="submission" date="2019-03" db="EMBL/GenBank/DDBJ databases">
        <title>First draft genome of Liparis tanakae, snailfish: a comprehensive survey of snailfish specific genes.</title>
        <authorList>
            <person name="Kim W."/>
            <person name="Song I."/>
            <person name="Jeong J.-H."/>
            <person name="Kim D."/>
            <person name="Kim S."/>
            <person name="Ryu S."/>
            <person name="Song J.Y."/>
            <person name="Lee S.K."/>
        </authorList>
    </citation>
    <scope>NUCLEOTIDE SEQUENCE [LARGE SCALE GENOMIC DNA]</scope>
    <source>
        <tissue evidence="1">Muscle</tissue>
    </source>
</reference>
<accession>A0A4Z2FR41</accession>
<dbReference type="Proteomes" id="UP000314294">
    <property type="component" value="Unassembled WGS sequence"/>
</dbReference>
<gene>
    <name evidence="1" type="ORF">EYF80_046101</name>
</gene>
<organism evidence="1 2">
    <name type="scientific">Liparis tanakae</name>
    <name type="common">Tanaka's snailfish</name>
    <dbReference type="NCBI Taxonomy" id="230148"/>
    <lineage>
        <taxon>Eukaryota</taxon>
        <taxon>Metazoa</taxon>
        <taxon>Chordata</taxon>
        <taxon>Craniata</taxon>
        <taxon>Vertebrata</taxon>
        <taxon>Euteleostomi</taxon>
        <taxon>Actinopterygii</taxon>
        <taxon>Neopterygii</taxon>
        <taxon>Teleostei</taxon>
        <taxon>Neoteleostei</taxon>
        <taxon>Acanthomorphata</taxon>
        <taxon>Eupercaria</taxon>
        <taxon>Perciformes</taxon>
        <taxon>Cottioidei</taxon>
        <taxon>Cottales</taxon>
        <taxon>Liparidae</taxon>
        <taxon>Liparis</taxon>
    </lineage>
</organism>
<proteinExistence type="predicted"/>
<comment type="caution">
    <text evidence="1">The sequence shown here is derived from an EMBL/GenBank/DDBJ whole genome shotgun (WGS) entry which is preliminary data.</text>
</comment>
<dbReference type="AlphaFoldDB" id="A0A4Z2FR41"/>
<protein>
    <submittedName>
        <fullName evidence="1">Uncharacterized protein</fullName>
    </submittedName>
</protein>
<name>A0A4Z2FR41_9TELE</name>
<dbReference type="EMBL" id="SRLO01000949">
    <property type="protein sequence ID" value="TNN43717.1"/>
    <property type="molecule type" value="Genomic_DNA"/>
</dbReference>
<evidence type="ECO:0000313" key="1">
    <source>
        <dbReference type="EMBL" id="TNN43717.1"/>
    </source>
</evidence>
<keyword evidence="2" id="KW-1185">Reference proteome</keyword>